<keyword evidence="3 5" id="KW-0238">DNA-binding</keyword>
<keyword evidence="8" id="KW-1185">Reference proteome</keyword>
<evidence type="ECO:0000259" key="6">
    <source>
        <dbReference type="PROSITE" id="PS50977"/>
    </source>
</evidence>
<keyword evidence="4" id="KW-0804">Transcription</keyword>
<dbReference type="PANTHER" id="PTHR30055">
    <property type="entry name" value="HTH-TYPE TRANSCRIPTIONAL REGULATOR RUTR"/>
    <property type="match status" value="1"/>
</dbReference>
<evidence type="ECO:0000313" key="7">
    <source>
        <dbReference type="EMBL" id="KQM09196.1"/>
    </source>
</evidence>
<dbReference type="InterPro" id="IPR001647">
    <property type="entry name" value="HTH_TetR"/>
</dbReference>
<dbReference type="Gene3D" id="1.10.357.10">
    <property type="entry name" value="Tetracycline Repressor, domain 2"/>
    <property type="match status" value="1"/>
</dbReference>
<dbReference type="PATRIC" id="fig|1702214.3.peg.1148"/>
<proteinExistence type="predicted"/>
<dbReference type="SUPFAM" id="SSF46689">
    <property type="entry name" value="Homeodomain-like"/>
    <property type="match status" value="1"/>
</dbReference>
<dbReference type="GO" id="GO:0003700">
    <property type="term" value="F:DNA-binding transcription factor activity"/>
    <property type="evidence" value="ECO:0007669"/>
    <property type="project" value="TreeGrafter"/>
</dbReference>
<evidence type="ECO:0000313" key="8">
    <source>
        <dbReference type="Proteomes" id="UP000054172"/>
    </source>
</evidence>
<sequence length="238" mass="27585">MRVEEKRSHRAKGFTPSILESGTPEAQKIVAKRERVMEAAFELMGQRGVRAVTMGDVSEYLRMSKRTIYEIFEDKEELLCAILQQRYGNIEGRLNLEGRNAMVCLVSLMELGMRENERICPQFFEDLFNFYPRVWSELQNVHRAKSFHYILALLERGIREGVFRAGLDVEFCAKMTVESERWLPNTSYFPRETYSIPRLALGFESVLVRGIATPLGIEELEKCLEELKAQHPEGHFTL</sequence>
<name>A0A0Q4B8M1_9BACT</name>
<evidence type="ECO:0000256" key="3">
    <source>
        <dbReference type="ARBA" id="ARBA00023125"/>
    </source>
</evidence>
<dbReference type="InterPro" id="IPR036271">
    <property type="entry name" value="Tet_transcr_reg_TetR-rel_C_sf"/>
</dbReference>
<dbReference type="PANTHER" id="PTHR30055:SF175">
    <property type="entry name" value="HTH-TYPE TRANSCRIPTIONAL REPRESSOR KSTR2"/>
    <property type="match status" value="1"/>
</dbReference>
<dbReference type="Gene3D" id="1.10.10.60">
    <property type="entry name" value="Homeodomain-like"/>
    <property type="match status" value="1"/>
</dbReference>
<dbReference type="Pfam" id="PF00440">
    <property type="entry name" value="TetR_N"/>
    <property type="match status" value="1"/>
</dbReference>
<feature type="domain" description="HTH tetR-type" evidence="6">
    <location>
        <begin position="30"/>
        <end position="90"/>
    </location>
</feature>
<dbReference type="GO" id="GO:0000976">
    <property type="term" value="F:transcription cis-regulatory region binding"/>
    <property type="evidence" value="ECO:0007669"/>
    <property type="project" value="TreeGrafter"/>
</dbReference>
<dbReference type="InterPro" id="IPR009057">
    <property type="entry name" value="Homeodomain-like_sf"/>
</dbReference>
<evidence type="ECO:0000256" key="2">
    <source>
        <dbReference type="ARBA" id="ARBA00023015"/>
    </source>
</evidence>
<dbReference type="AlphaFoldDB" id="A0A0Q4B8M1"/>
<dbReference type="Proteomes" id="UP000054172">
    <property type="component" value="Unassembled WGS sequence"/>
</dbReference>
<feature type="DNA-binding region" description="H-T-H motif" evidence="5">
    <location>
        <begin position="53"/>
        <end position="72"/>
    </location>
</feature>
<dbReference type="InterPro" id="IPR050109">
    <property type="entry name" value="HTH-type_TetR-like_transc_reg"/>
</dbReference>
<comment type="caution">
    <text evidence="7">The sequence shown here is derived from an EMBL/GenBank/DDBJ whole genome shotgun (WGS) entry which is preliminary data.</text>
</comment>
<gene>
    <name evidence="7" type="ORF">AL399_03275</name>
</gene>
<keyword evidence="1" id="KW-0678">Repressor</keyword>
<evidence type="ECO:0000256" key="1">
    <source>
        <dbReference type="ARBA" id="ARBA00022491"/>
    </source>
</evidence>
<dbReference type="STRING" id="1702214.AL399_03275"/>
<dbReference type="EMBL" id="LIIK01000010">
    <property type="protein sequence ID" value="KQM09196.1"/>
    <property type="molecule type" value="Genomic_DNA"/>
</dbReference>
<dbReference type="PRINTS" id="PR00455">
    <property type="entry name" value="HTHTETR"/>
</dbReference>
<organism evidence="7 8">
    <name type="scientific">Candidatus [Bacteroides] periocalifornicus</name>
    <dbReference type="NCBI Taxonomy" id="1702214"/>
    <lineage>
        <taxon>Bacteria</taxon>
        <taxon>Pseudomonadati</taxon>
        <taxon>Bacteroidota</taxon>
    </lineage>
</organism>
<reference evidence="7" key="1">
    <citation type="submission" date="2015-08" db="EMBL/GenBank/DDBJ databases">
        <title>Candidatus Bacteriodes Periocalifornicus.</title>
        <authorList>
            <person name="McLean J.S."/>
            <person name="Kelley S."/>
        </authorList>
    </citation>
    <scope>NUCLEOTIDE SEQUENCE [LARGE SCALE GENOMIC DNA]</scope>
    <source>
        <strain evidence="7">12B</strain>
    </source>
</reference>
<evidence type="ECO:0000256" key="4">
    <source>
        <dbReference type="ARBA" id="ARBA00023163"/>
    </source>
</evidence>
<evidence type="ECO:0000256" key="5">
    <source>
        <dbReference type="PROSITE-ProRule" id="PRU00335"/>
    </source>
</evidence>
<keyword evidence="2" id="KW-0805">Transcription regulation</keyword>
<protein>
    <recommendedName>
        <fullName evidence="6">HTH tetR-type domain-containing protein</fullName>
    </recommendedName>
</protein>
<dbReference type="PROSITE" id="PS50977">
    <property type="entry name" value="HTH_TETR_2"/>
    <property type="match status" value="1"/>
</dbReference>
<accession>A0A0Q4B8M1</accession>
<dbReference type="SUPFAM" id="SSF48498">
    <property type="entry name" value="Tetracyclin repressor-like, C-terminal domain"/>
    <property type="match status" value="1"/>
</dbReference>